<gene>
    <name evidence="2" type="ORF">SAMN05192549_113129</name>
</gene>
<proteinExistence type="predicted"/>
<dbReference type="Gene3D" id="3.40.390.10">
    <property type="entry name" value="Collagenase (Catalytic Domain)"/>
    <property type="match status" value="1"/>
</dbReference>
<dbReference type="Gene3D" id="2.60.120.380">
    <property type="match status" value="1"/>
</dbReference>
<dbReference type="GO" id="GO:0008237">
    <property type="term" value="F:metallopeptidase activity"/>
    <property type="evidence" value="ECO:0007669"/>
    <property type="project" value="InterPro"/>
</dbReference>
<dbReference type="RefSeq" id="WP_072788472.1">
    <property type="nucleotide sequence ID" value="NZ_FRCX01000013.1"/>
</dbReference>
<dbReference type="STRING" id="551987.SAMN05192549_113129"/>
<keyword evidence="1" id="KW-0732">Signal</keyword>
<evidence type="ECO:0000256" key="1">
    <source>
        <dbReference type="SAM" id="SignalP"/>
    </source>
</evidence>
<sequence>MKSGLIAAALAGLLAAGAASADNIALRLAFTEGRNGAAFIARHVQVGNFALSPDVRKGAAGTQWRVVARDATGAVLHEVTVASGRQRHIEAFNPATGAIEVADTVPQQEGIFEVSMPFDADTASIEVLPVQATVTGARSAAIATAAVPLAQFSRADLLKLNAPSKAMRAALAPSATATTIVNNGAAATHMDYVFVGDGYTAAEMNKWHADAQKVIDGFLADPLFAANRSAMNVRRVDVASNQSGVDEPDRGIYRDTAMDAAFYCYNIDRLLCVNSDKVYNIVGSVLAPDERDVIIVVANSTRYGGSGGEIATLSMATQSIEIALHEIGHTAFGLADEYDYGTCSLSGEPGEPDVSMNGTRNVKWGSLIASSTAVPTGLGAYPNGTVGVFQGAQYCPSGKYRPTENSRMRTLGYPWHAVNEGAARKVFAQYGGSAPGGVTQTGTLANGGFAYAPSASPGWVQTGAGNFSLQLSGPANTNFQLYLYKFMANGWVQVAASTGATSSESISYNGAAGYYYAMVNSVSGGGAYTLTYSFPKP</sequence>
<dbReference type="AlphaFoldDB" id="A0A1M7R7C3"/>
<evidence type="ECO:0000313" key="2">
    <source>
        <dbReference type="EMBL" id="SHN42060.1"/>
    </source>
</evidence>
<dbReference type="InterPro" id="IPR024079">
    <property type="entry name" value="MetalloPept_cat_dom_sf"/>
</dbReference>
<organism evidence="2 3">
    <name type="scientific">Duganella sacchari</name>
    <dbReference type="NCBI Taxonomy" id="551987"/>
    <lineage>
        <taxon>Bacteria</taxon>
        <taxon>Pseudomonadati</taxon>
        <taxon>Pseudomonadota</taxon>
        <taxon>Betaproteobacteria</taxon>
        <taxon>Burkholderiales</taxon>
        <taxon>Oxalobacteraceae</taxon>
        <taxon>Telluria group</taxon>
        <taxon>Duganella</taxon>
    </lineage>
</organism>
<evidence type="ECO:0000313" key="3">
    <source>
        <dbReference type="Proteomes" id="UP000184339"/>
    </source>
</evidence>
<accession>A0A1M7R7C3</accession>
<dbReference type="InterPro" id="IPR019026">
    <property type="entry name" value="Peptidase_M64_IgA"/>
</dbReference>
<feature type="chain" id="PRO_5011958056" evidence="1">
    <location>
        <begin position="22"/>
        <end position="537"/>
    </location>
</feature>
<dbReference type="OrthoDB" id="9143597at2"/>
<name>A0A1M7R7C3_9BURK</name>
<keyword evidence="3" id="KW-1185">Reference proteome</keyword>
<dbReference type="Pfam" id="PF09471">
    <property type="entry name" value="Peptidase_M64"/>
    <property type="match status" value="1"/>
</dbReference>
<dbReference type="Proteomes" id="UP000184339">
    <property type="component" value="Unassembled WGS sequence"/>
</dbReference>
<feature type="signal peptide" evidence="1">
    <location>
        <begin position="1"/>
        <end position="21"/>
    </location>
</feature>
<reference evidence="3" key="1">
    <citation type="submission" date="2016-11" db="EMBL/GenBank/DDBJ databases">
        <authorList>
            <person name="Varghese N."/>
            <person name="Submissions S."/>
        </authorList>
    </citation>
    <scope>NUCLEOTIDE SEQUENCE [LARGE SCALE GENOMIC DNA]</scope>
    <source>
        <strain evidence="3">Sac-22</strain>
    </source>
</reference>
<dbReference type="EMBL" id="FRCX01000013">
    <property type="protein sequence ID" value="SHN42060.1"/>
    <property type="molecule type" value="Genomic_DNA"/>
</dbReference>
<protein>
    <submittedName>
        <fullName evidence="2">IgA Peptidase M64</fullName>
    </submittedName>
</protein>